<accession>A0ACC1SX86</accession>
<evidence type="ECO:0000313" key="2">
    <source>
        <dbReference type="Proteomes" id="UP001148629"/>
    </source>
</evidence>
<proteinExistence type="predicted"/>
<dbReference type="EMBL" id="JANRMS010000059">
    <property type="protein sequence ID" value="KAJ3548062.1"/>
    <property type="molecule type" value="Genomic_DNA"/>
</dbReference>
<dbReference type="Proteomes" id="UP001148629">
    <property type="component" value="Unassembled WGS sequence"/>
</dbReference>
<keyword evidence="2" id="KW-1185">Reference proteome</keyword>
<protein>
    <submittedName>
        <fullName evidence="1">Uncharacterized protein</fullName>
    </submittedName>
</protein>
<evidence type="ECO:0000313" key="1">
    <source>
        <dbReference type="EMBL" id="KAJ3548062.1"/>
    </source>
</evidence>
<sequence>MRLLQVESREIVEFITDHVPPYAILSHTWGEQEITMANWNSMEEVELRELRGYAKIQFSLDQATKDGLGWVWVDTCCIDKTSSAELSEAINSMFRWYQNATVCYAYLSDVSANDDLVQSMPKSYWFTRGWTLQELLAPRHVVLYSQEWQCLGTKYGLVRLLSSITRIGEEYLSGKDIQLASVAKRMSWASRRNTSRVEDIAYCLLGVFDINVPLIYGEGMKAFQRLQGEILRTIPYDHTLYAWGTTIDWESAKLPLSLYTARELEQKGQELWSYVEADSLLKGMLAESPRDFENSGHFVPNPEAGIFHRAFALQVVLPQLIKNELKIELPVLGLGGLSRLLYHWKRPVLVQRRPTKRVLLLCGDGNLRNSFIILPLKGWGSENYGRTKYLMLYRQRSPVIQYPFPNRALVHVAPEQEMVLQTGDFLFRRGLNFANRGGGVFYSSDGVMYFSHSAVVRADSNQSGYLYDWCIQHDEEKQRGWSIKVTRALSSPSELGHVTVSLVRVSFGKERQVVDSTDGSVWFRLNRGHEPDIEFRKCVMISPRDVWIPEDLPFYLEIGFKRTTVSGPPATVDIVDVVVGKLTKS</sequence>
<reference evidence="1" key="1">
    <citation type="submission" date="2022-08" db="EMBL/GenBank/DDBJ databases">
        <title>Genome Sequence of Fusarium decemcellulare.</title>
        <authorList>
            <person name="Buettner E."/>
        </authorList>
    </citation>
    <scope>NUCLEOTIDE SEQUENCE</scope>
    <source>
        <strain evidence="1">Babe19</strain>
    </source>
</reference>
<name>A0ACC1SX86_9HYPO</name>
<organism evidence="1 2">
    <name type="scientific">Fusarium decemcellulare</name>
    <dbReference type="NCBI Taxonomy" id="57161"/>
    <lineage>
        <taxon>Eukaryota</taxon>
        <taxon>Fungi</taxon>
        <taxon>Dikarya</taxon>
        <taxon>Ascomycota</taxon>
        <taxon>Pezizomycotina</taxon>
        <taxon>Sordariomycetes</taxon>
        <taxon>Hypocreomycetidae</taxon>
        <taxon>Hypocreales</taxon>
        <taxon>Nectriaceae</taxon>
        <taxon>Fusarium</taxon>
        <taxon>Fusarium decemcellulare species complex</taxon>
    </lineage>
</organism>
<comment type="caution">
    <text evidence="1">The sequence shown here is derived from an EMBL/GenBank/DDBJ whole genome shotgun (WGS) entry which is preliminary data.</text>
</comment>
<gene>
    <name evidence="1" type="ORF">NM208_g1198</name>
</gene>